<proteinExistence type="predicted"/>
<sequence>MTDQVVITFPEISDESWKKILDIKPVVEIWDSKTRKTHKTKWNGSRLSEEIIMWFDFPDNIHLKGDAKDV</sequence>
<organism evidence="1">
    <name type="scientific">viral metagenome</name>
    <dbReference type="NCBI Taxonomy" id="1070528"/>
    <lineage>
        <taxon>unclassified sequences</taxon>
        <taxon>metagenomes</taxon>
        <taxon>organismal metagenomes</taxon>
    </lineage>
</organism>
<evidence type="ECO:0000313" key="1">
    <source>
        <dbReference type="EMBL" id="QJA98873.1"/>
    </source>
</evidence>
<protein>
    <submittedName>
        <fullName evidence="1">Uncharacterized protein</fullName>
    </submittedName>
</protein>
<reference evidence="1" key="1">
    <citation type="submission" date="2020-03" db="EMBL/GenBank/DDBJ databases">
        <title>The deep terrestrial virosphere.</title>
        <authorList>
            <person name="Holmfeldt K."/>
            <person name="Nilsson E."/>
            <person name="Simone D."/>
            <person name="Lopez-Fernandez M."/>
            <person name="Wu X."/>
            <person name="de Brujin I."/>
            <person name="Lundin D."/>
            <person name="Andersson A."/>
            <person name="Bertilsson S."/>
            <person name="Dopson M."/>
        </authorList>
    </citation>
    <scope>NUCLEOTIDE SEQUENCE</scope>
    <source>
        <strain evidence="1">MM171A01453</strain>
    </source>
</reference>
<name>A0A6M3LVQ4_9ZZZZ</name>
<dbReference type="EMBL" id="MT143614">
    <property type="protein sequence ID" value="QJA98873.1"/>
    <property type="molecule type" value="Genomic_DNA"/>
</dbReference>
<dbReference type="AlphaFoldDB" id="A0A6M3LVQ4"/>
<accession>A0A6M3LVQ4</accession>
<gene>
    <name evidence="1" type="ORF">MM171A01453_0014</name>
</gene>